<keyword evidence="1" id="KW-0732">Signal</keyword>
<dbReference type="EMBL" id="KB446542">
    <property type="protein sequence ID" value="EME41850.1"/>
    <property type="molecule type" value="Genomic_DNA"/>
</dbReference>
<organism evidence="2 3">
    <name type="scientific">Dothistroma septosporum (strain NZE10 / CBS 128990)</name>
    <name type="common">Red band needle blight fungus</name>
    <name type="synonym">Mycosphaerella pini</name>
    <dbReference type="NCBI Taxonomy" id="675120"/>
    <lineage>
        <taxon>Eukaryota</taxon>
        <taxon>Fungi</taxon>
        <taxon>Dikarya</taxon>
        <taxon>Ascomycota</taxon>
        <taxon>Pezizomycotina</taxon>
        <taxon>Dothideomycetes</taxon>
        <taxon>Dothideomycetidae</taxon>
        <taxon>Mycosphaerellales</taxon>
        <taxon>Mycosphaerellaceae</taxon>
        <taxon>Dothistroma</taxon>
    </lineage>
</organism>
<evidence type="ECO:0000313" key="2">
    <source>
        <dbReference type="EMBL" id="EME41850.1"/>
    </source>
</evidence>
<dbReference type="OrthoDB" id="5178825at2759"/>
<dbReference type="OMA" id="THACNCA"/>
<reference evidence="2 3" key="2">
    <citation type="journal article" date="2012" name="PLoS Pathog.">
        <title>Diverse lifestyles and strategies of plant pathogenesis encoded in the genomes of eighteen Dothideomycetes fungi.</title>
        <authorList>
            <person name="Ohm R.A."/>
            <person name="Feau N."/>
            <person name="Henrissat B."/>
            <person name="Schoch C.L."/>
            <person name="Horwitz B.A."/>
            <person name="Barry K.W."/>
            <person name="Condon B.J."/>
            <person name="Copeland A.C."/>
            <person name="Dhillon B."/>
            <person name="Glaser F."/>
            <person name="Hesse C.N."/>
            <person name="Kosti I."/>
            <person name="LaButti K."/>
            <person name="Lindquist E.A."/>
            <person name="Lucas S."/>
            <person name="Salamov A.A."/>
            <person name="Bradshaw R.E."/>
            <person name="Ciuffetti L."/>
            <person name="Hamelin R.C."/>
            <person name="Kema G.H.J."/>
            <person name="Lawrence C."/>
            <person name="Scott J.A."/>
            <person name="Spatafora J.W."/>
            <person name="Turgeon B.G."/>
            <person name="de Wit P.J.G.M."/>
            <person name="Zhong S."/>
            <person name="Goodwin S.B."/>
            <person name="Grigoriev I.V."/>
        </authorList>
    </citation>
    <scope>NUCLEOTIDE SEQUENCE [LARGE SCALE GENOMIC DNA]</scope>
    <source>
        <strain evidence="3">NZE10 / CBS 128990</strain>
    </source>
</reference>
<feature type="chain" id="PRO_5004109900" evidence="1">
    <location>
        <begin position="18"/>
        <end position="123"/>
    </location>
</feature>
<dbReference type="AlphaFoldDB" id="N1PJW9"/>
<gene>
    <name evidence="2" type="ORF">DOTSEDRAFT_37163</name>
</gene>
<reference evidence="3" key="1">
    <citation type="journal article" date="2012" name="PLoS Genet.">
        <title>The genomes of the fungal plant pathogens Cladosporium fulvum and Dothistroma septosporum reveal adaptation to different hosts and lifestyles but also signatures of common ancestry.</title>
        <authorList>
            <person name="de Wit P.J.G.M."/>
            <person name="van der Burgt A."/>
            <person name="Oekmen B."/>
            <person name="Stergiopoulos I."/>
            <person name="Abd-Elsalam K.A."/>
            <person name="Aerts A.L."/>
            <person name="Bahkali A.H."/>
            <person name="Beenen H.G."/>
            <person name="Chettri P."/>
            <person name="Cox M.P."/>
            <person name="Datema E."/>
            <person name="de Vries R.P."/>
            <person name="Dhillon B."/>
            <person name="Ganley A.R."/>
            <person name="Griffiths S.A."/>
            <person name="Guo Y."/>
            <person name="Hamelin R.C."/>
            <person name="Henrissat B."/>
            <person name="Kabir M.S."/>
            <person name="Jashni M.K."/>
            <person name="Kema G."/>
            <person name="Klaubauf S."/>
            <person name="Lapidus A."/>
            <person name="Levasseur A."/>
            <person name="Lindquist E."/>
            <person name="Mehrabi R."/>
            <person name="Ohm R.A."/>
            <person name="Owen T.J."/>
            <person name="Salamov A."/>
            <person name="Schwelm A."/>
            <person name="Schijlen E."/>
            <person name="Sun H."/>
            <person name="van den Burg H.A."/>
            <person name="van Ham R.C.H.J."/>
            <person name="Zhang S."/>
            <person name="Goodwin S.B."/>
            <person name="Grigoriev I.V."/>
            <person name="Collemare J."/>
            <person name="Bradshaw R.E."/>
        </authorList>
    </citation>
    <scope>NUCLEOTIDE SEQUENCE [LARGE SCALE GENOMIC DNA]</scope>
    <source>
        <strain evidence="3">NZE10 / CBS 128990</strain>
    </source>
</reference>
<dbReference type="Proteomes" id="UP000016933">
    <property type="component" value="Unassembled WGS sequence"/>
</dbReference>
<keyword evidence="3" id="KW-1185">Reference proteome</keyword>
<evidence type="ECO:0000256" key="1">
    <source>
        <dbReference type="SAM" id="SignalP"/>
    </source>
</evidence>
<accession>N1PJW9</accession>
<dbReference type="eggNOG" id="ENOG502SYG6">
    <property type="taxonomic scope" value="Eukaryota"/>
</dbReference>
<name>N1PJW9_DOTSN</name>
<dbReference type="HOGENOM" id="CLU_2015216_0_0_1"/>
<feature type="signal peptide" evidence="1">
    <location>
        <begin position="1"/>
        <end position="17"/>
    </location>
</feature>
<protein>
    <submittedName>
        <fullName evidence="2">Uncharacterized protein</fullName>
    </submittedName>
</protein>
<sequence>MYSSTLTLLSALGLASAAAVPKAPEISKRADCVCNRNDDAGRWTDSESPAYRLQTLIVQDGGGCAYTDASQKMCVSGDVHNWGECAIQYAQEQQSQHGDWFLWSSISCGGGSDVLTITIGTTN</sequence>
<proteinExistence type="predicted"/>
<evidence type="ECO:0000313" key="3">
    <source>
        <dbReference type="Proteomes" id="UP000016933"/>
    </source>
</evidence>